<evidence type="ECO:0000313" key="7">
    <source>
        <dbReference type="EMBL" id="TNJ64170.1"/>
    </source>
</evidence>
<keyword evidence="8" id="KW-1185">Reference proteome</keyword>
<evidence type="ECO:0000256" key="3">
    <source>
        <dbReference type="ARBA" id="ARBA00023136"/>
    </source>
</evidence>
<keyword evidence="1" id="KW-1003">Cell membrane</keyword>
<gene>
    <name evidence="7" type="ORF">FE784_21370</name>
</gene>
<keyword evidence="4" id="KW-0564">Palmitate</keyword>
<dbReference type="Proteomes" id="UP000307943">
    <property type="component" value="Unassembled WGS sequence"/>
</dbReference>
<protein>
    <submittedName>
        <fullName evidence="7">Extracellular solute-binding protein</fullName>
    </submittedName>
</protein>
<evidence type="ECO:0000256" key="2">
    <source>
        <dbReference type="ARBA" id="ARBA00022729"/>
    </source>
</evidence>
<dbReference type="Gene3D" id="3.40.190.10">
    <property type="entry name" value="Periplasmic binding protein-like II"/>
    <property type="match status" value="1"/>
</dbReference>
<dbReference type="SUPFAM" id="SSF53850">
    <property type="entry name" value="Periplasmic binding protein-like II"/>
    <property type="match status" value="1"/>
</dbReference>
<name>A0A5C4T6A5_9BACL</name>
<dbReference type="PANTHER" id="PTHR43649:SF33">
    <property type="entry name" value="POLYGALACTURONAN_RHAMNOGALACTURONAN-BINDING PROTEIN YTCQ"/>
    <property type="match status" value="1"/>
</dbReference>
<sequence>MKTSFVSVLSALALFGLAACGTSTDSKGTGQPAQPQPEQKKPITLYIQNIYSGSPSAEEFKEQYGKLIQQKFPHIERIEYFSNATRPLDQVMLAKERMDIVITSQATFHTTFLPNSLQTDLTEFITKTGYNTGRLDPSSLELVNKLGGGKPYGLPVDAGGTYMLYNKDLFDKFGVAYPPNKMTWDQFADLSKKLSRTDNGVMYHGSALAPVNFLIRNPYALNHLDPSTGKADFSNPTWSRFLSQIADLYRIPGNEKTATHLTTSGVLNLFTKDRVAAMYSPIIANDLSLTFTFEALNFDFTHFPTMPNAPGNVQTYPNIYAVSSTSPHKEDAFDVIAFMTSDEVQLAKSKRGVFSTLGNKEIRAAFAQEAPEFIRKKNLAIFAEPNVYATPTNISEYTSTANGELNTALTEVIATGKDVNTALREAAEKANQKIEQAKSAKK</sequence>
<dbReference type="OrthoDB" id="3928382at2"/>
<dbReference type="PROSITE" id="PS51257">
    <property type="entry name" value="PROKAR_LIPOPROTEIN"/>
    <property type="match status" value="1"/>
</dbReference>
<evidence type="ECO:0000256" key="5">
    <source>
        <dbReference type="ARBA" id="ARBA00023288"/>
    </source>
</evidence>
<organism evidence="7 8">
    <name type="scientific">Paenibacillus hemerocallicola</name>
    <dbReference type="NCBI Taxonomy" id="1172614"/>
    <lineage>
        <taxon>Bacteria</taxon>
        <taxon>Bacillati</taxon>
        <taxon>Bacillota</taxon>
        <taxon>Bacilli</taxon>
        <taxon>Bacillales</taxon>
        <taxon>Paenibacillaceae</taxon>
        <taxon>Paenibacillus</taxon>
    </lineage>
</organism>
<accession>A0A5C4T6A5</accession>
<dbReference type="InterPro" id="IPR050490">
    <property type="entry name" value="Bact_solute-bd_prot1"/>
</dbReference>
<dbReference type="EMBL" id="VDCQ01000032">
    <property type="protein sequence ID" value="TNJ64170.1"/>
    <property type="molecule type" value="Genomic_DNA"/>
</dbReference>
<evidence type="ECO:0000313" key="8">
    <source>
        <dbReference type="Proteomes" id="UP000307943"/>
    </source>
</evidence>
<evidence type="ECO:0000256" key="6">
    <source>
        <dbReference type="SAM" id="SignalP"/>
    </source>
</evidence>
<comment type="caution">
    <text evidence="7">The sequence shown here is derived from an EMBL/GenBank/DDBJ whole genome shotgun (WGS) entry which is preliminary data.</text>
</comment>
<reference evidence="7 8" key="1">
    <citation type="submission" date="2019-05" db="EMBL/GenBank/DDBJ databases">
        <title>We sequenced the genome of Paenibacillus hemerocallicola KCTC 33185 for further insight into its adaptation and study the phylogeny of Paenibacillus.</title>
        <authorList>
            <person name="Narsing Rao M.P."/>
        </authorList>
    </citation>
    <scope>NUCLEOTIDE SEQUENCE [LARGE SCALE GENOMIC DNA]</scope>
    <source>
        <strain evidence="7 8">KCTC 33185</strain>
    </source>
</reference>
<dbReference type="PANTHER" id="PTHR43649">
    <property type="entry name" value="ARABINOSE-BINDING PROTEIN-RELATED"/>
    <property type="match status" value="1"/>
</dbReference>
<keyword evidence="3" id="KW-0472">Membrane</keyword>
<dbReference type="InterPro" id="IPR006059">
    <property type="entry name" value="SBP"/>
</dbReference>
<dbReference type="AlphaFoldDB" id="A0A5C4T6A5"/>
<keyword evidence="2 6" id="KW-0732">Signal</keyword>
<dbReference type="Pfam" id="PF01547">
    <property type="entry name" value="SBP_bac_1"/>
    <property type="match status" value="1"/>
</dbReference>
<evidence type="ECO:0000256" key="1">
    <source>
        <dbReference type="ARBA" id="ARBA00022475"/>
    </source>
</evidence>
<feature type="chain" id="PRO_5038515608" evidence="6">
    <location>
        <begin position="19"/>
        <end position="442"/>
    </location>
</feature>
<evidence type="ECO:0000256" key="4">
    <source>
        <dbReference type="ARBA" id="ARBA00023139"/>
    </source>
</evidence>
<keyword evidence="5" id="KW-0449">Lipoprotein</keyword>
<proteinExistence type="predicted"/>
<dbReference type="RefSeq" id="WP_139604270.1">
    <property type="nucleotide sequence ID" value="NZ_VDCQ01000032.1"/>
</dbReference>
<feature type="signal peptide" evidence="6">
    <location>
        <begin position="1"/>
        <end position="18"/>
    </location>
</feature>